<dbReference type="AlphaFoldDB" id="A0AAU7DRZ5"/>
<dbReference type="Gene3D" id="1.10.10.10">
    <property type="entry name" value="Winged helix-like DNA-binding domain superfamily/Winged helix DNA-binding domain"/>
    <property type="match status" value="1"/>
</dbReference>
<reference evidence="3" key="1">
    <citation type="submission" date="2024-02" db="EMBL/GenBank/DDBJ databases">
        <title>Tomenella chthoni gen. nov. sp. nov., a member of the family Jonesiaceae isolated from bat guano.</title>
        <authorList>
            <person name="Miller S.L."/>
            <person name="King J."/>
            <person name="Sankaranarayanan K."/>
            <person name="Lawson P.A."/>
        </authorList>
    </citation>
    <scope>NUCLEOTIDE SEQUENCE</scope>
    <source>
        <strain evidence="3">BS-20</strain>
    </source>
</reference>
<feature type="transmembrane region" description="Helical" evidence="1">
    <location>
        <begin position="12"/>
        <end position="34"/>
    </location>
</feature>
<evidence type="ECO:0000313" key="3">
    <source>
        <dbReference type="EMBL" id="XBH20455.1"/>
    </source>
</evidence>
<dbReference type="EMBL" id="CP146203">
    <property type="protein sequence ID" value="XBH20455.1"/>
    <property type="molecule type" value="Genomic_DNA"/>
</dbReference>
<gene>
    <name evidence="3" type="ORF">V5R04_09360</name>
</gene>
<organism evidence="3">
    <name type="scientific">Jonesiaceae bacterium BS-20</name>
    <dbReference type="NCBI Taxonomy" id="3120821"/>
    <lineage>
        <taxon>Bacteria</taxon>
        <taxon>Bacillati</taxon>
        <taxon>Actinomycetota</taxon>
        <taxon>Actinomycetes</taxon>
        <taxon>Micrococcales</taxon>
        <taxon>Jonesiaceae</taxon>
    </lineage>
</organism>
<protein>
    <submittedName>
        <fullName evidence="3">Ltp family lipoprotein</fullName>
    </submittedName>
</protein>
<sequence length="180" mass="19224">MTKTQRPSSKPWLKFLPIGLTLAILLTVGGLGIANEQRGRSAEAPSLDSQSAGSHAGSLVWTADPIPVFADGQVPQEYQEALDAAHQYAEQFMLSESALFSQLTNETVGFSDDAARYAVAHCHGDWYRYALTSAAVLAESNNRTVEQLSATLTGTQGFTRPQAAYATGLIAAFRVAAIFA</sequence>
<evidence type="ECO:0000256" key="1">
    <source>
        <dbReference type="SAM" id="Phobius"/>
    </source>
</evidence>
<evidence type="ECO:0000259" key="2">
    <source>
        <dbReference type="Pfam" id="PF07553"/>
    </source>
</evidence>
<dbReference type="InterPro" id="IPR036388">
    <property type="entry name" value="WH-like_DNA-bd_sf"/>
</dbReference>
<accession>A0AAU7DRZ5</accession>
<proteinExistence type="predicted"/>
<dbReference type="Pfam" id="PF07553">
    <property type="entry name" value="Lipoprotein_Ltp"/>
    <property type="match status" value="1"/>
</dbReference>
<keyword evidence="1" id="KW-1133">Transmembrane helix</keyword>
<keyword evidence="3" id="KW-0449">Lipoprotein</keyword>
<name>A0AAU7DRZ5_9MICO</name>
<dbReference type="InterPro" id="IPR011434">
    <property type="entry name" value="Ltp-like_HTH"/>
</dbReference>
<keyword evidence="1" id="KW-0472">Membrane</keyword>
<keyword evidence="1" id="KW-0812">Transmembrane</keyword>
<feature type="domain" description="Putative host cell surface-exposed lipoprotein Ltp-like HTH region" evidence="2">
    <location>
        <begin position="77"/>
        <end position="121"/>
    </location>
</feature>